<proteinExistence type="predicted"/>
<evidence type="ECO:0000313" key="1">
    <source>
        <dbReference type="EMBL" id="MBL6458168.1"/>
    </source>
</evidence>
<protein>
    <recommendedName>
        <fullName evidence="3">L,D-transpeptidase catalytic domain</fullName>
    </recommendedName>
</protein>
<reference evidence="1 2" key="1">
    <citation type="submission" date="2021-01" db="EMBL/GenBank/DDBJ databases">
        <title>Belnapia mucosa sp. nov. and Belnapia arida sp. nov., isolated from the Tabernas Desert (Almeria, Spain).</title>
        <authorList>
            <person name="Molina-Menor E."/>
            <person name="Vidal-Verdu A."/>
            <person name="Calonge A."/>
            <person name="Satari L."/>
            <person name="Pereto Magraner J."/>
            <person name="Porcar Miralles M."/>
        </authorList>
    </citation>
    <scope>NUCLEOTIDE SEQUENCE [LARGE SCALE GENOMIC DNA]</scope>
    <source>
        <strain evidence="1 2">T6</strain>
    </source>
</reference>
<gene>
    <name evidence="1" type="ORF">JMJ55_22780</name>
</gene>
<dbReference type="SUPFAM" id="SSF141523">
    <property type="entry name" value="L,D-transpeptidase catalytic domain-like"/>
    <property type="match status" value="1"/>
</dbReference>
<dbReference type="EMBL" id="JAEUXJ010000012">
    <property type="protein sequence ID" value="MBL6458168.1"/>
    <property type="molecule type" value="Genomic_DNA"/>
</dbReference>
<accession>A0ABS1VCQ4</accession>
<dbReference type="Proteomes" id="UP000606490">
    <property type="component" value="Unassembled WGS sequence"/>
</dbReference>
<comment type="caution">
    <text evidence="1">The sequence shown here is derived from an EMBL/GenBank/DDBJ whole genome shotgun (WGS) entry which is preliminary data.</text>
</comment>
<evidence type="ECO:0008006" key="3">
    <source>
        <dbReference type="Google" id="ProtNLM"/>
    </source>
</evidence>
<evidence type="ECO:0000313" key="2">
    <source>
        <dbReference type="Proteomes" id="UP000606490"/>
    </source>
</evidence>
<keyword evidence="2" id="KW-1185">Reference proteome</keyword>
<dbReference type="InterPro" id="IPR038063">
    <property type="entry name" value="Transpep_catalytic_dom"/>
</dbReference>
<name>A0ABS1VCQ4_9PROT</name>
<organism evidence="1 2">
    <name type="scientific">Belnapia mucosa</name>
    <dbReference type="NCBI Taxonomy" id="2804532"/>
    <lineage>
        <taxon>Bacteria</taxon>
        <taxon>Pseudomonadati</taxon>
        <taxon>Pseudomonadota</taxon>
        <taxon>Alphaproteobacteria</taxon>
        <taxon>Acetobacterales</taxon>
        <taxon>Roseomonadaceae</taxon>
        <taxon>Belnapia</taxon>
    </lineage>
</organism>
<sequence>MPSATGPGPWQEQGWVARVQAAVARAGLVLDRPQLLVSVDRSPGVQALAILLARPDGPWDVLGGSYVSTGQANRRGYYITPTGVFLHTDAILDWRAEGTFNENHIRGLGLKGMRVWDFGWVQASKGWRADKELGEIRFLLHATDPDYLEQRLGRPASKGCVRIPAAMNRFLDRHGVLDADQERAAASDGRFRALLLPDREPTPLAGRALVVVDSSETF</sequence>